<organism evidence="5 6">
    <name type="scientific">Chromobacterium aquaticum</name>
    <dbReference type="NCBI Taxonomy" id="467180"/>
    <lineage>
        <taxon>Bacteria</taxon>
        <taxon>Pseudomonadati</taxon>
        <taxon>Pseudomonadota</taxon>
        <taxon>Betaproteobacteria</taxon>
        <taxon>Neisseriales</taxon>
        <taxon>Chromobacteriaceae</taxon>
        <taxon>Chromobacterium</taxon>
    </lineage>
</organism>
<evidence type="ECO:0000256" key="2">
    <source>
        <dbReference type="ARBA" id="ARBA00023125"/>
    </source>
</evidence>
<gene>
    <name evidence="5" type="ORF">ACFO0R_20785</name>
</gene>
<dbReference type="RefSeq" id="WP_231461738.1">
    <property type="nucleotide sequence ID" value="NZ_JAJOHW010000044.1"/>
</dbReference>
<evidence type="ECO:0000313" key="5">
    <source>
        <dbReference type="EMBL" id="MFC4492056.1"/>
    </source>
</evidence>
<keyword evidence="6" id="KW-1185">Reference proteome</keyword>
<feature type="domain" description="HTH araC/xylS-type" evidence="4">
    <location>
        <begin position="177"/>
        <end position="259"/>
    </location>
</feature>
<sequence>MTNMMNRLLLPPPPALAPLLRYLHLQLDSAGEIQLPATPWPHIGVLLAGRSQTVIDGLMVATSPRAFVSGPITRPITLRVAPGTRFISALLRVGQLPRLLPLDCWRLSDQVWPLEELIGGDEEAKLCDSLQACAQPQDLADVFGRWLLKLAAERELRQPRALRLPVARLFQQDAATLAADCGLSLRQFERRFLASYGLPLRDARRLLRFVNMLGLLICRPQAGGKLAALAQDCGYFDQAHMARDFRALSGFTPSEMLRRVHGADDAALSLLQYSPAERSLVLGPDNSDVQLLDLLP</sequence>
<keyword evidence="3" id="KW-0804">Transcription</keyword>
<dbReference type="EMBL" id="JBHSEK010000020">
    <property type="protein sequence ID" value="MFC4492056.1"/>
    <property type="molecule type" value="Genomic_DNA"/>
</dbReference>
<protein>
    <submittedName>
        <fullName evidence="5">Helix-turn-helix domain-containing protein</fullName>
    </submittedName>
</protein>
<name>A0ABV9A2Z0_9NEIS</name>
<dbReference type="Gene3D" id="1.10.10.60">
    <property type="entry name" value="Homeodomain-like"/>
    <property type="match status" value="1"/>
</dbReference>
<accession>A0ABV9A2Z0</accession>
<dbReference type="PANTHER" id="PTHR46796">
    <property type="entry name" value="HTH-TYPE TRANSCRIPTIONAL ACTIVATOR RHAS-RELATED"/>
    <property type="match status" value="1"/>
</dbReference>
<proteinExistence type="predicted"/>
<reference evidence="6" key="1">
    <citation type="journal article" date="2019" name="Int. J. Syst. Evol. Microbiol.">
        <title>The Global Catalogue of Microorganisms (GCM) 10K type strain sequencing project: providing services to taxonomists for standard genome sequencing and annotation.</title>
        <authorList>
            <consortium name="The Broad Institute Genomics Platform"/>
            <consortium name="The Broad Institute Genome Sequencing Center for Infectious Disease"/>
            <person name="Wu L."/>
            <person name="Ma J."/>
        </authorList>
    </citation>
    <scope>NUCLEOTIDE SEQUENCE [LARGE SCALE GENOMIC DNA]</scope>
    <source>
        <strain evidence="6">CGMCC 4.7608</strain>
    </source>
</reference>
<evidence type="ECO:0000256" key="3">
    <source>
        <dbReference type="ARBA" id="ARBA00023163"/>
    </source>
</evidence>
<evidence type="ECO:0000313" key="6">
    <source>
        <dbReference type="Proteomes" id="UP001595999"/>
    </source>
</evidence>
<evidence type="ECO:0000259" key="4">
    <source>
        <dbReference type="PROSITE" id="PS01124"/>
    </source>
</evidence>
<keyword evidence="2" id="KW-0238">DNA-binding</keyword>
<dbReference type="InterPro" id="IPR050204">
    <property type="entry name" value="AraC_XylS_family_regulators"/>
</dbReference>
<dbReference type="InterPro" id="IPR018060">
    <property type="entry name" value="HTH_AraC"/>
</dbReference>
<dbReference type="SMART" id="SM00342">
    <property type="entry name" value="HTH_ARAC"/>
    <property type="match status" value="1"/>
</dbReference>
<evidence type="ECO:0000256" key="1">
    <source>
        <dbReference type="ARBA" id="ARBA00023015"/>
    </source>
</evidence>
<dbReference type="Proteomes" id="UP001595999">
    <property type="component" value="Unassembled WGS sequence"/>
</dbReference>
<keyword evidence="1" id="KW-0805">Transcription regulation</keyword>
<comment type="caution">
    <text evidence="5">The sequence shown here is derived from an EMBL/GenBank/DDBJ whole genome shotgun (WGS) entry which is preliminary data.</text>
</comment>
<dbReference type="Pfam" id="PF12833">
    <property type="entry name" value="HTH_18"/>
    <property type="match status" value="1"/>
</dbReference>
<dbReference type="PROSITE" id="PS01124">
    <property type="entry name" value="HTH_ARAC_FAMILY_2"/>
    <property type="match status" value="1"/>
</dbReference>